<dbReference type="KEGG" id="vg:80034258"/>
<protein>
    <submittedName>
        <fullName evidence="2">Uncharacterized protein</fullName>
    </submittedName>
</protein>
<dbReference type="GeneID" id="80034258"/>
<dbReference type="RefSeq" id="YP_010761146.1">
    <property type="nucleotide sequence ID" value="NC_073592.1"/>
</dbReference>
<proteinExistence type="predicted"/>
<dbReference type="Proteomes" id="UP000826536">
    <property type="component" value="Segment"/>
</dbReference>
<name>A0AAE8BDF2_9CAUD</name>
<feature type="region of interest" description="Disordered" evidence="1">
    <location>
        <begin position="1"/>
        <end position="59"/>
    </location>
</feature>
<evidence type="ECO:0000313" key="3">
    <source>
        <dbReference type="Proteomes" id="UP000826536"/>
    </source>
</evidence>
<dbReference type="EMBL" id="MZ274308">
    <property type="protein sequence ID" value="QYC54968.1"/>
    <property type="molecule type" value="Genomic_DNA"/>
</dbReference>
<sequence length="59" mass="6431">MTEPKADVAKAVATGTALRPPAPPLPLPKGRQEVRPANDMGLNKFLEDRRKRGAVDRPE</sequence>
<accession>A0AAE8BDF2</accession>
<feature type="compositionally biased region" description="Basic and acidic residues" evidence="1">
    <location>
        <begin position="45"/>
        <end position="59"/>
    </location>
</feature>
<reference evidence="2" key="1">
    <citation type="submission" date="2021-05" db="EMBL/GenBank/DDBJ databases">
        <authorList>
            <person name="Oduselu T.J."/>
            <person name="Akomolafe A.O."/>
            <person name="Emem I.S."/>
            <person name="Adedeji R.O."/>
            <person name="Ojebola B.M."/>
            <person name="Daramola O.I."/>
            <person name="Olatinwo S.O."/>
            <person name="Taiwo A.E."/>
            <person name="Ayodele I.E."/>
            <person name="Atoyebi A.N."/>
            <person name="Raifu M."/>
            <person name="Adebiyi I."/>
            <person name="Ogunleye V.I."/>
            <person name="Faleye T.O.C."/>
            <person name="Bakarey A.S."/>
            <person name="Adewumi O.M."/>
            <person name="Anetor J.I."/>
            <person name="Ademowo O.G."/>
            <person name="Pollenz R.S."/>
            <person name="Garlena R.A."/>
            <person name="Russell D.A."/>
            <person name="Pope W.H."/>
            <person name="Jacobs-Sera D."/>
            <person name="Hatfull G.F."/>
        </authorList>
    </citation>
    <scope>NUCLEOTIDE SEQUENCE</scope>
</reference>
<evidence type="ECO:0000313" key="2">
    <source>
        <dbReference type="EMBL" id="QYC54968.1"/>
    </source>
</evidence>
<organism evidence="2 3">
    <name type="scientific">Arthrobacter phage Popper</name>
    <dbReference type="NCBI Taxonomy" id="2859633"/>
    <lineage>
        <taxon>Viruses</taxon>
        <taxon>Duplodnaviria</taxon>
        <taxon>Heunggongvirae</taxon>
        <taxon>Uroviricota</taxon>
        <taxon>Caudoviricetes</taxon>
        <taxon>Daemsvirinae</taxon>
        <taxon>Nanditavirus</taxon>
        <taxon>Nanditavirus popper</taxon>
    </lineage>
</organism>
<gene>
    <name evidence="2" type="primary">51</name>
    <name evidence="2" type="ORF">SEA_POPPER_51</name>
</gene>
<keyword evidence="3" id="KW-1185">Reference proteome</keyword>
<evidence type="ECO:0000256" key="1">
    <source>
        <dbReference type="SAM" id="MobiDB-lite"/>
    </source>
</evidence>